<comment type="caution">
    <text evidence="1">The sequence shown here is derived from an EMBL/GenBank/DDBJ whole genome shotgun (WGS) entry which is preliminary data.</text>
</comment>
<organism evidence="1 2">
    <name type="scientific">Isoptericola luteus</name>
    <dbReference type="NCBI Taxonomy" id="2879484"/>
    <lineage>
        <taxon>Bacteria</taxon>
        <taxon>Bacillati</taxon>
        <taxon>Actinomycetota</taxon>
        <taxon>Actinomycetes</taxon>
        <taxon>Micrococcales</taxon>
        <taxon>Promicromonosporaceae</taxon>
        <taxon>Isoptericola</taxon>
    </lineage>
</organism>
<dbReference type="PANTHER" id="PTHR36849:SF1">
    <property type="entry name" value="CYTOPLASMIC PROTEIN"/>
    <property type="match status" value="1"/>
</dbReference>
<dbReference type="Pfam" id="PF22752">
    <property type="entry name" value="DUF488-N3i"/>
    <property type="match status" value="1"/>
</dbReference>
<sequence length="126" mass="14553">MTIDVRRVYDPPDPGDGTRVLVDRLWPRGLSKEDARLDEWCKDVAPSAELRTWFHHDQEARFEEFERRYRAELDDNPAVARLAEQGSGQRRLTLLYAIRDTEQNHALVLRDVLVDYLEAAGSTSAD</sequence>
<name>A0ABS7ZIT5_9MICO</name>
<keyword evidence="2" id="KW-1185">Reference proteome</keyword>
<dbReference type="PANTHER" id="PTHR36849">
    <property type="entry name" value="CYTOPLASMIC PROTEIN-RELATED"/>
    <property type="match status" value="1"/>
</dbReference>
<accession>A0ABS7ZIT5</accession>
<evidence type="ECO:0000313" key="1">
    <source>
        <dbReference type="EMBL" id="MCA5894940.1"/>
    </source>
</evidence>
<gene>
    <name evidence="1" type="ORF">LEP48_16535</name>
</gene>
<protein>
    <submittedName>
        <fullName evidence="1">DUF488 domain-containing protein</fullName>
    </submittedName>
</protein>
<dbReference type="EMBL" id="JAIXCQ010000014">
    <property type="protein sequence ID" value="MCA5894940.1"/>
    <property type="molecule type" value="Genomic_DNA"/>
</dbReference>
<reference evidence="1 2" key="1">
    <citation type="submission" date="2021-09" db="EMBL/GenBank/DDBJ databases">
        <title>Isoptericola luteus sp. nov., a novel bacterium isolated from Harbin, the capital city of Heilongjiang province.</title>
        <authorList>
            <person name="Li J."/>
        </authorList>
    </citation>
    <scope>NUCLEOTIDE SEQUENCE [LARGE SCALE GENOMIC DNA]</scope>
    <source>
        <strain evidence="1 2">NEAU-Y5</strain>
    </source>
</reference>
<dbReference type="RefSeq" id="WP_225566669.1">
    <property type="nucleotide sequence ID" value="NZ_JAIXCQ010000014.1"/>
</dbReference>
<evidence type="ECO:0000313" key="2">
    <source>
        <dbReference type="Proteomes" id="UP001319870"/>
    </source>
</evidence>
<dbReference type="InterPro" id="IPR052552">
    <property type="entry name" value="YeaO-like"/>
</dbReference>
<proteinExistence type="predicted"/>
<dbReference type="Proteomes" id="UP001319870">
    <property type="component" value="Unassembled WGS sequence"/>
</dbReference>